<gene>
    <name evidence="1" type="ORF">VIT_00s0215g00100</name>
</gene>
<reference evidence="2" key="1">
    <citation type="journal article" date="2007" name="Nature">
        <title>The grapevine genome sequence suggests ancestral hexaploidization in major angiosperm phyla.</title>
        <authorList>
            <consortium name="The French-Italian Public Consortium for Grapevine Genome Characterization."/>
            <person name="Jaillon O."/>
            <person name="Aury J.-M."/>
            <person name="Noel B."/>
            <person name="Policriti A."/>
            <person name="Clepet C."/>
            <person name="Casagrande A."/>
            <person name="Choisne N."/>
            <person name="Aubourg S."/>
            <person name="Vitulo N."/>
            <person name="Jubin C."/>
            <person name="Vezzi A."/>
            <person name="Legeai F."/>
            <person name="Hugueney P."/>
            <person name="Dasilva C."/>
            <person name="Horner D."/>
            <person name="Mica E."/>
            <person name="Jublot D."/>
            <person name="Poulain J."/>
            <person name="Bruyere C."/>
            <person name="Billault A."/>
            <person name="Segurens B."/>
            <person name="Gouyvenoux M."/>
            <person name="Ugarte E."/>
            <person name="Cattonaro F."/>
            <person name="Anthouard V."/>
            <person name="Vico V."/>
            <person name="Del Fabbro C."/>
            <person name="Alaux M."/>
            <person name="Di Gaspero G."/>
            <person name="Dumas V."/>
            <person name="Felice N."/>
            <person name="Paillard S."/>
            <person name="Juman I."/>
            <person name="Moroldo M."/>
            <person name="Scalabrin S."/>
            <person name="Canaguier A."/>
            <person name="Le Clainche I."/>
            <person name="Malacrida G."/>
            <person name="Durand E."/>
            <person name="Pesole G."/>
            <person name="Laucou V."/>
            <person name="Chatelet P."/>
            <person name="Merdinoglu D."/>
            <person name="Delledonne M."/>
            <person name="Pezzotti M."/>
            <person name="Lecharny A."/>
            <person name="Scarpelli C."/>
            <person name="Artiguenave F."/>
            <person name="Pe M.E."/>
            <person name="Valle G."/>
            <person name="Morgante M."/>
            <person name="Caboche M."/>
            <person name="Adam-Blondon A.-F."/>
            <person name="Weissenbach J."/>
            <person name="Quetier F."/>
            <person name="Wincker P."/>
        </authorList>
    </citation>
    <scope>NUCLEOTIDE SEQUENCE [LARGE SCALE GENOMIC DNA]</scope>
    <source>
        <strain evidence="2">cv. Pinot noir / PN40024</strain>
    </source>
</reference>
<dbReference type="AlphaFoldDB" id="D7TRC3"/>
<accession>D7TRC3</accession>
<evidence type="ECO:0000313" key="2">
    <source>
        <dbReference type="Proteomes" id="UP000009183"/>
    </source>
</evidence>
<protein>
    <submittedName>
        <fullName evidence="1">Uncharacterized protein</fullName>
    </submittedName>
</protein>
<dbReference type="HOGENOM" id="CLU_1484543_0_0_1"/>
<dbReference type="EMBL" id="FN596016">
    <property type="protein sequence ID" value="CBI33046.3"/>
    <property type="molecule type" value="Genomic_DNA"/>
</dbReference>
<sequence>MEPWLQVFHHLCLACWQPGFHIKTHMVTDRLCSLILDMGRCNCNSSLLLFRSLVNFIEGNYLCFSFLCQHPCNSSSQRSLPMKTHKLFYIEGWRGFTPVVNSDYQASVIYYLESVGSIFCSHIHYPRIFSFRAAANDPMFAKISITFLFFLFLCFGDWRITLIAASETAFTFCSVIMGTVPR</sequence>
<dbReference type="InParanoid" id="D7TRC3"/>
<keyword evidence="2" id="KW-1185">Reference proteome</keyword>
<evidence type="ECO:0000313" key="1">
    <source>
        <dbReference type="EMBL" id="CBI33046.3"/>
    </source>
</evidence>
<dbReference type="PaxDb" id="29760-VIT_00s0215g00100.t01"/>
<organism evidence="1 2">
    <name type="scientific">Vitis vinifera</name>
    <name type="common">Grape</name>
    <dbReference type="NCBI Taxonomy" id="29760"/>
    <lineage>
        <taxon>Eukaryota</taxon>
        <taxon>Viridiplantae</taxon>
        <taxon>Streptophyta</taxon>
        <taxon>Embryophyta</taxon>
        <taxon>Tracheophyta</taxon>
        <taxon>Spermatophyta</taxon>
        <taxon>Magnoliopsida</taxon>
        <taxon>eudicotyledons</taxon>
        <taxon>Gunneridae</taxon>
        <taxon>Pentapetalae</taxon>
        <taxon>rosids</taxon>
        <taxon>Vitales</taxon>
        <taxon>Vitaceae</taxon>
        <taxon>Viteae</taxon>
        <taxon>Vitis</taxon>
    </lineage>
</organism>
<proteinExistence type="predicted"/>
<name>D7TRC3_VITVI</name>
<dbReference type="Proteomes" id="UP000009183">
    <property type="component" value="Unassembled WGS sequence, unordered"/>
</dbReference>